<dbReference type="Proteomes" id="UP001163324">
    <property type="component" value="Chromosome 3"/>
</dbReference>
<reference evidence="1" key="1">
    <citation type="submission" date="2022-10" db="EMBL/GenBank/DDBJ databases">
        <title>Complete Genome of Trichothecium roseum strain YXFP-22015, a Plant Pathogen Isolated from Citrus.</title>
        <authorList>
            <person name="Wang Y."/>
            <person name="Zhu L."/>
        </authorList>
    </citation>
    <scope>NUCLEOTIDE SEQUENCE</scope>
    <source>
        <strain evidence="1">YXFP-22015</strain>
    </source>
</reference>
<protein>
    <submittedName>
        <fullName evidence="1">Uncharacterized protein</fullName>
    </submittedName>
</protein>
<keyword evidence="2" id="KW-1185">Reference proteome</keyword>
<name>A0ACC0V7K8_9HYPO</name>
<evidence type="ECO:0000313" key="2">
    <source>
        <dbReference type="Proteomes" id="UP001163324"/>
    </source>
</evidence>
<comment type="caution">
    <text evidence="1">The sequence shown here is derived from an EMBL/GenBank/DDBJ whole genome shotgun (WGS) entry which is preliminary data.</text>
</comment>
<organism evidence="1 2">
    <name type="scientific">Trichothecium roseum</name>
    <dbReference type="NCBI Taxonomy" id="47278"/>
    <lineage>
        <taxon>Eukaryota</taxon>
        <taxon>Fungi</taxon>
        <taxon>Dikarya</taxon>
        <taxon>Ascomycota</taxon>
        <taxon>Pezizomycotina</taxon>
        <taxon>Sordariomycetes</taxon>
        <taxon>Hypocreomycetidae</taxon>
        <taxon>Hypocreales</taxon>
        <taxon>Hypocreales incertae sedis</taxon>
        <taxon>Trichothecium</taxon>
    </lineage>
</organism>
<gene>
    <name evidence="1" type="ORF">N3K66_003574</name>
</gene>
<proteinExistence type="predicted"/>
<accession>A0ACC0V7K8</accession>
<dbReference type="EMBL" id="CM047942">
    <property type="protein sequence ID" value="KAI9901757.1"/>
    <property type="molecule type" value="Genomic_DNA"/>
</dbReference>
<evidence type="ECO:0000313" key="1">
    <source>
        <dbReference type="EMBL" id="KAI9901757.1"/>
    </source>
</evidence>
<sequence>MEDTEMTDSPAPTGTFVPPSVLKPTLLTGASTTYFSPVPPTLLPPSDEQDGASTGAGTGTSTATGPACCLGVDEAGRGPVLGPMVYGVFYLPLDISDALLRSDAHRFDDSKVLTAAFRSELMRQLCAEGTDLHRSCGWATKGLSARDISAGMMRPATTGAYNLNAQALDATVELIRGVYNRGVNVQEIYVDTVGQPAAYQAKLQRHFPTAKITVTKKADSLFACVSAASVCAKVTRDAALETMFEAWKGEGGAEETATWGSGYPGDSKTVNHLKSNMHPVFGWGNECRFSWNTAKDMIEGKGPGVVKVDWPVDDDGETSRVTDFFSSGDDKAETNELGAWYGTSAGLEAF</sequence>